<evidence type="ECO:0000313" key="3">
    <source>
        <dbReference type="Proteomes" id="UP000677305"/>
    </source>
</evidence>
<accession>A0A8J8MCV0</accession>
<sequence length="313" mass="37244">MESLQKKIKDLENKVIEQQKLNEHYNSILDERHNLINKCDRQKIILEMEINDVKRLNGFTFKNFVHTVSFSKERKLEKEEKEAVVARLKYDEYLKAIEDINVKIKSIRKELDKYEEIAKEYLEVVNKKEKLIISQDNKRSSLLINANKKIKELEEKNNKIKKAYVAGENLRFTLKKTEKILEKADRLDVVQIRNGGLLDDKSKVDMDETLSYLYKIQCCLKKYYKYLNNISIEFSENIKTNNLLKYVNYWLEGMFENMMENKKFQGTLTRVAETKWDVIDINSRLHQQSLVVEEELINVIKEKETILGYSKII</sequence>
<gene>
    <name evidence="2" type="ORF">HYG85_16060</name>
</gene>
<keyword evidence="1" id="KW-0175">Coiled coil</keyword>
<dbReference type="Proteomes" id="UP000677305">
    <property type="component" value="Chromosome"/>
</dbReference>
<dbReference type="RefSeq" id="WP_212690510.1">
    <property type="nucleotide sequence ID" value="NZ_CP058561.1"/>
</dbReference>
<evidence type="ECO:0000256" key="1">
    <source>
        <dbReference type="SAM" id="Coils"/>
    </source>
</evidence>
<dbReference type="AlphaFoldDB" id="A0A8J8MCV0"/>
<protein>
    <submittedName>
        <fullName evidence="2">Uncharacterized protein</fullName>
    </submittedName>
</protein>
<reference evidence="2 3" key="1">
    <citation type="submission" date="2020-07" db="EMBL/GenBank/DDBJ databases">
        <title>Vallitalea guaymasensis genome.</title>
        <authorList>
            <person name="Postec A."/>
        </authorList>
    </citation>
    <scope>NUCLEOTIDE SEQUENCE [LARGE SCALE GENOMIC DNA]</scope>
    <source>
        <strain evidence="2 3">Ra1766G1</strain>
    </source>
</reference>
<name>A0A8J8MCV0_9FIRM</name>
<dbReference type="KEGG" id="vgu:HYG85_16060"/>
<keyword evidence="3" id="KW-1185">Reference proteome</keyword>
<proteinExistence type="predicted"/>
<dbReference type="EMBL" id="CP058561">
    <property type="protein sequence ID" value="QUH30335.1"/>
    <property type="molecule type" value="Genomic_DNA"/>
</dbReference>
<evidence type="ECO:0000313" key="2">
    <source>
        <dbReference type="EMBL" id="QUH30335.1"/>
    </source>
</evidence>
<feature type="coiled-coil region" evidence="1">
    <location>
        <begin position="76"/>
        <end position="170"/>
    </location>
</feature>
<organism evidence="2 3">
    <name type="scientific">Vallitalea guaymasensis</name>
    <dbReference type="NCBI Taxonomy" id="1185412"/>
    <lineage>
        <taxon>Bacteria</taxon>
        <taxon>Bacillati</taxon>
        <taxon>Bacillota</taxon>
        <taxon>Clostridia</taxon>
        <taxon>Lachnospirales</taxon>
        <taxon>Vallitaleaceae</taxon>
        <taxon>Vallitalea</taxon>
    </lineage>
</organism>